<gene>
    <name evidence="2" type="ORF">KYJ44_04855</name>
</gene>
<protein>
    <submittedName>
        <fullName evidence="2">Uncharacterized protein</fullName>
    </submittedName>
</protein>
<evidence type="ECO:0000256" key="1">
    <source>
        <dbReference type="SAM" id="Phobius"/>
    </source>
</evidence>
<proteinExistence type="predicted"/>
<evidence type="ECO:0000313" key="3">
    <source>
        <dbReference type="Proteomes" id="UP001208054"/>
    </source>
</evidence>
<dbReference type="RefSeq" id="WP_197612013.1">
    <property type="nucleotide sequence ID" value="NZ_JAHWBK010000003.1"/>
</dbReference>
<sequence length="202" mass="21462">MLRPSVRRPFVKLAMVIGGMAECRQARRNLIDDAADVLSGRKQSVAWRQEMSMMPGRFSAKFAALFVLMVAACTSVPPLAGAREARSPVLVRLPPEQSAVLATGLLRGVLQPINGCVYFVDPGGTAYLAAWPDGYSLAMRGNVPIGVQDVRSGKMMAFGIAASFGGGHGNDLLRSRLATTIPAGCTGPLMTIHLIRQAKGQP</sequence>
<evidence type="ECO:0000313" key="2">
    <source>
        <dbReference type="EMBL" id="MCV0323638.1"/>
    </source>
</evidence>
<keyword evidence="3" id="KW-1185">Reference proteome</keyword>
<accession>A0ABT2XCH8</accession>
<dbReference type="Proteomes" id="UP001208054">
    <property type="component" value="Unassembled WGS sequence"/>
</dbReference>
<keyword evidence="1" id="KW-1133">Transmembrane helix</keyword>
<dbReference type="EMBL" id="JAHWBK010000003">
    <property type="protein sequence ID" value="MCV0323638.1"/>
    <property type="molecule type" value="Genomic_DNA"/>
</dbReference>
<keyword evidence="1" id="KW-0812">Transmembrane</keyword>
<reference evidence="2 3" key="1">
    <citation type="submission" date="2021-07" db="EMBL/GenBank/DDBJ databases">
        <title>Clinical implication of Pseudomonas aeruginosa: further insight on the antimicrobial resistance.</title>
        <authorList>
            <person name="Macori G."/>
            <person name="Fanning S."/>
            <person name="Alqahtani A."/>
        </authorList>
    </citation>
    <scope>NUCLEOTIDE SEQUENCE [LARGE SCALE GENOMIC DNA]</scope>
    <source>
        <strain evidence="2 3">CFS3442</strain>
    </source>
</reference>
<comment type="caution">
    <text evidence="2">The sequence shown here is derived from an EMBL/GenBank/DDBJ whole genome shotgun (WGS) entry which is preliminary data.</text>
</comment>
<keyword evidence="1" id="KW-0472">Membrane</keyword>
<organism evidence="2 3">
    <name type="scientific">Stenotrophomonas riyadhensis</name>
    <dbReference type="NCBI Taxonomy" id="2859893"/>
    <lineage>
        <taxon>Bacteria</taxon>
        <taxon>Pseudomonadati</taxon>
        <taxon>Pseudomonadota</taxon>
        <taxon>Gammaproteobacteria</taxon>
        <taxon>Lysobacterales</taxon>
        <taxon>Lysobacteraceae</taxon>
        <taxon>Stenotrophomonas</taxon>
    </lineage>
</organism>
<name>A0ABT2XCH8_9GAMM</name>
<feature type="transmembrane region" description="Helical" evidence="1">
    <location>
        <begin position="58"/>
        <end position="80"/>
    </location>
</feature>